<dbReference type="OrthoDB" id="1716136at2759"/>
<gene>
    <name evidence="4" type="ORF">CBR_g8947</name>
</gene>
<feature type="compositionally biased region" description="Polar residues" evidence="1">
    <location>
        <begin position="999"/>
        <end position="1016"/>
    </location>
</feature>
<feature type="compositionally biased region" description="Low complexity" evidence="1">
    <location>
        <begin position="742"/>
        <end position="753"/>
    </location>
</feature>
<dbReference type="PROSITE" id="PS50031">
    <property type="entry name" value="EH"/>
    <property type="match status" value="1"/>
</dbReference>
<accession>A0A388KN91</accession>
<dbReference type="Proteomes" id="UP000265515">
    <property type="component" value="Unassembled WGS sequence"/>
</dbReference>
<dbReference type="InterPro" id="IPR011992">
    <property type="entry name" value="EF-hand-dom_pair"/>
</dbReference>
<evidence type="ECO:0000256" key="1">
    <source>
        <dbReference type="SAM" id="MobiDB-lite"/>
    </source>
</evidence>
<dbReference type="STRING" id="69332.A0A388KN91"/>
<feature type="region of interest" description="Disordered" evidence="1">
    <location>
        <begin position="468"/>
        <end position="501"/>
    </location>
</feature>
<feature type="region of interest" description="Disordered" evidence="1">
    <location>
        <begin position="998"/>
        <end position="1063"/>
    </location>
</feature>
<feature type="compositionally biased region" description="Polar residues" evidence="1">
    <location>
        <begin position="221"/>
        <end position="231"/>
    </location>
</feature>
<feature type="compositionally biased region" description="Basic and acidic residues" evidence="1">
    <location>
        <begin position="1304"/>
        <end position="1317"/>
    </location>
</feature>
<dbReference type="PANTHER" id="PTHR11216">
    <property type="entry name" value="EH DOMAIN"/>
    <property type="match status" value="1"/>
</dbReference>
<dbReference type="InterPro" id="IPR002048">
    <property type="entry name" value="EF_hand_dom"/>
</dbReference>
<feature type="region of interest" description="Disordered" evidence="1">
    <location>
        <begin position="203"/>
        <end position="240"/>
    </location>
</feature>
<feature type="region of interest" description="Disordered" evidence="1">
    <location>
        <begin position="1290"/>
        <end position="1325"/>
    </location>
</feature>
<evidence type="ECO:0000259" key="3">
    <source>
        <dbReference type="PROSITE" id="PS50222"/>
    </source>
</evidence>
<dbReference type="GO" id="GO:0005509">
    <property type="term" value="F:calcium ion binding"/>
    <property type="evidence" value="ECO:0007669"/>
    <property type="project" value="InterPro"/>
</dbReference>
<name>A0A388KN91_CHABU</name>
<evidence type="ECO:0008006" key="6">
    <source>
        <dbReference type="Google" id="ProtNLM"/>
    </source>
</evidence>
<dbReference type="Gramene" id="GBG71529">
    <property type="protein sequence ID" value="GBG71529"/>
    <property type="gene ID" value="CBR_g8947"/>
</dbReference>
<dbReference type="Pfam" id="PF12763">
    <property type="entry name" value="EH"/>
    <property type="match status" value="1"/>
</dbReference>
<evidence type="ECO:0000259" key="2">
    <source>
        <dbReference type="PROSITE" id="PS50031"/>
    </source>
</evidence>
<feature type="compositionally biased region" description="Polar residues" evidence="1">
    <location>
        <begin position="687"/>
        <end position="698"/>
    </location>
</feature>
<dbReference type="SUPFAM" id="SSF47473">
    <property type="entry name" value="EF-hand"/>
    <property type="match status" value="1"/>
</dbReference>
<feature type="region of interest" description="Disordered" evidence="1">
    <location>
        <begin position="577"/>
        <end position="600"/>
    </location>
</feature>
<comment type="caution">
    <text evidence="4">The sequence shown here is derived from an EMBL/GenBank/DDBJ whole genome shotgun (WGS) entry which is preliminary data.</text>
</comment>
<dbReference type="InterPro" id="IPR000261">
    <property type="entry name" value="EH_dom"/>
</dbReference>
<feature type="compositionally biased region" description="Polar residues" evidence="1">
    <location>
        <begin position="652"/>
        <end position="663"/>
    </location>
</feature>
<dbReference type="Gene3D" id="1.10.238.10">
    <property type="entry name" value="EF-hand"/>
    <property type="match status" value="1"/>
</dbReference>
<feature type="region of interest" description="Disordered" evidence="1">
    <location>
        <begin position="622"/>
        <end position="753"/>
    </location>
</feature>
<protein>
    <recommendedName>
        <fullName evidence="6">EF-hand domain-containing protein</fullName>
    </recommendedName>
</protein>
<dbReference type="PROSITE" id="PS50222">
    <property type="entry name" value="EF_HAND_2"/>
    <property type="match status" value="1"/>
</dbReference>
<feature type="domain" description="EH" evidence="2">
    <location>
        <begin position="2"/>
        <end position="78"/>
    </location>
</feature>
<keyword evidence="5" id="KW-1185">Reference proteome</keyword>
<evidence type="ECO:0000313" key="4">
    <source>
        <dbReference type="EMBL" id="GBG71529.1"/>
    </source>
</evidence>
<feature type="region of interest" description="Disordered" evidence="1">
    <location>
        <begin position="797"/>
        <end position="840"/>
    </location>
</feature>
<dbReference type="CDD" id="cd00052">
    <property type="entry name" value="EH"/>
    <property type="match status" value="1"/>
</dbReference>
<feature type="domain" description="EF-hand" evidence="3">
    <location>
        <begin position="1"/>
        <end position="36"/>
    </location>
</feature>
<evidence type="ECO:0000313" key="5">
    <source>
        <dbReference type="Proteomes" id="UP000265515"/>
    </source>
</evidence>
<dbReference type="EMBL" id="BFEA01000148">
    <property type="protein sequence ID" value="GBG71529.1"/>
    <property type="molecule type" value="Genomic_DNA"/>
</dbReference>
<dbReference type="GO" id="GO:0016197">
    <property type="term" value="P:endosomal transport"/>
    <property type="evidence" value="ECO:0007669"/>
    <property type="project" value="TreeGrafter"/>
</dbReference>
<feature type="compositionally biased region" description="Low complexity" evidence="1">
    <location>
        <begin position="636"/>
        <end position="647"/>
    </location>
</feature>
<dbReference type="GO" id="GO:0005737">
    <property type="term" value="C:cytoplasm"/>
    <property type="evidence" value="ECO:0007669"/>
    <property type="project" value="TreeGrafter"/>
</dbReference>
<organism evidence="4 5">
    <name type="scientific">Chara braunii</name>
    <name type="common">Braun's stonewort</name>
    <dbReference type="NCBI Taxonomy" id="69332"/>
    <lineage>
        <taxon>Eukaryota</taxon>
        <taxon>Viridiplantae</taxon>
        <taxon>Streptophyta</taxon>
        <taxon>Charophyceae</taxon>
        <taxon>Charales</taxon>
        <taxon>Characeae</taxon>
        <taxon>Chara</taxon>
    </lineage>
</organism>
<dbReference type="SMART" id="SM00027">
    <property type="entry name" value="EH"/>
    <property type="match status" value="1"/>
</dbReference>
<dbReference type="PANTHER" id="PTHR11216:SF161">
    <property type="entry name" value="CALCIUM-BINDING EF HAND FAMILY PROTEIN"/>
    <property type="match status" value="1"/>
</dbReference>
<dbReference type="GO" id="GO:0006897">
    <property type="term" value="P:endocytosis"/>
    <property type="evidence" value="ECO:0007669"/>
    <property type="project" value="TreeGrafter"/>
</dbReference>
<dbReference type="GO" id="GO:0005886">
    <property type="term" value="C:plasma membrane"/>
    <property type="evidence" value="ECO:0007669"/>
    <property type="project" value="TreeGrafter"/>
</dbReference>
<proteinExistence type="predicted"/>
<sequence length="1417" mass="149914">MAADSWETLFQIADQDKDGQVGGQEAIGFFKRTGLPKNVLAEVWFYADTQKNGFLTRPEFFVALQLATIAQAGGQVNPDVARAVISGGLGRVQPPLLAGLELAIAPPPAGLPLVHTGSVNGTAMLGGGPGLQFVPTGSMHSLGNPSAHMAPAALQLLRARSMNTSAFSSTTGYTVGPGVVPFQLPRAASMSYSGLGGLSGPVSHRGGVMQSGSKIGGLDRTVSSRMSTGRAGSSMRWAGPGGGAGGVLPELGPYSSQTGWAGAAIPGTTIVSNDWPGRQQHAAGMTAMAGTVSEAVAERREARVQVQMLPQMQQQGVTVQPQGEVVDGVGQFPGHADALRSFGSQKQITQIEWNSDDKATAVAESVDNNNVDPFGGPPFRATNPANDIEPPPSTKASGNLAIAVMVQQQGGVIDGVGQFSGHADALRSFGSQKQIAQAGPLPRLASQKQIAEIGWNSADKATTIAESVDNNDVDPFGGPPFRATNPANEQGSRDIEPPPSTKASGNLAIAAMVQPQGAAVDGVGQFPGHADALRSFGSQKRIAQAGPIPRLASQKQIAEIEWNSADKATAIAESVDNNDVDPFGGPPFRATNPANEQGSGVIQPPPYMKASGNLAIKTTGARAFNRPSRLSRDGHSAVSSPRTTSSSDDNRQIVTPSCSSTDPQAVDNPFGGDTFVALLPSPPLSSAQSRDQTGQQQVGGRLEDKTSGSDVLVALTQPSAGQQRENERPVAMKPSPEGRGNAWPPTSTAASPLAARQAELNYHEHSSQTDRALVLLGQGSEMVSLEPATHATAVAPTSHVVSVPESPQVAMTPRPEGSGNAWPTTSATASPLAPSQPDLNSQRESISHTALVPLEQGTGLVPLEPAKHVAMVAPTGQVVSAPDWPQITATGMQQYSATYTNGMISEQESRGIFTAPQVRQEVLPKVQNLPFGKDGSDLALGEFCIALHYEERFRDAGQLPQVFPPGLGHFGLPYHSHQQFVASRVVETQKVVVQGAGGNNTTTWVQKSSTASSLETGSPGKRDANIAQGPGTQVGVSEEALSPEPSDEVTTPGGHPRYKSQAPELDMSIVEQLSWDDRDALLTRLKEAEALGRQLWETEMELIHAKRAAESHWSKLQDVMVFNTRCRNQLAELDLLLQAEKTEMAMLIKRYDDKFQRTEAAMSRLQAEEVALHDLWVKKAELQTDIARLGCETGESEASLQSRADEIVADLEATRKAAASRSKSLGLHVQPTASELGVSKWDIPKLENVIEWDDEWTDFEDEGCYVVEDTPLDSPSSVLVSTLTEDLISFDSANESEQSESEDAAPRKDVETDRPGGDSKGGSTTTDIYSLLEDLFASSSPSPRVRRKEEKDVSDNIASLRLGSHSHRWKSPKRDISTGLRTLLSSPARQTDGLDFPTVNTLAWSIPIASVGPGSTR</sequence>
<reference evidence="4 5" key="1">
    <citation type="journal article" date="2018" name="Cell">
        <title>The Chara Genome: Secondary Complexity and Implications for Plant Terrestrialization.</title>
        <authorList>
            <person name="Nishiyama T."/>
            <person name="Sakayama H."/>
            <person name="Vries J.D."/>
            <person name="Buschmann H."/>
            <person name="Saint-Marcoux D."/>
            <person name="Ullrich K.K."/>
            <person name="Haas F.B."/>
            <person name="Vanderstraeten L."/>
            <person name="Becker D."/>
            <person name="Lang D."/>
            <person name="Vosolsobe S."/>
            <person name="Rombauts S."/>
            <person name="Wilhelmsson P.K.I."/>
            <person name="Janitza P."/>
            <person name="Kern R."/>
            <person name="Heyl A."/>
            <person name="Rumpler F."/>
            <person name="Villalobos L.I.A.C."/>
            <person name="Clay J.M."/>
            <person name="Skokan R."/>
            <person name="Toyoda A."/>
            <person name="Suzuki Y."/>
            <person name="Kagoshima H."/>
            <person name="Schijlen E."/>
            <person name="Tajeshwar N."/>
            <person name="Catarino B."/>
            <person name="Hetherington A.J."/>
            <person name="Saltykova A."/>
            <person name="Bonnot C."/>
            <person name="Breuninger H."/>
            <person name="Symeonidi A."/>
            <person name="Radhakrishnan G.V."/>
            <person name="Van Nieuwerburgh F."/>
            <person name="Deforce D."/>
            <person name="Chang C."/>
            <person name="Karol K.G."/>
            <person name="Hedrich R."/>
            <person name="Ulvskov P."/>
            <person name="Glockner G."/>
            <person name="Delwiche C.F."/>
            <person name="Petrasek J."/>
            <person name="Van de Peer Y."/>
            <person name="Friml J."/>
            <person name="Beilby M."/>
            <person name="Dolan L."/>
            <person name="Kohara Y."/>
            <person name="Sugano S."/>
            <person name="Fujiyama A."/>
            <person name="Delaux P.-M."/>
            <person name="Quint M."/>
            <person name="TheiBen G."/>
            <person name="Hagemann M."/>
            <person name="Harholt J."/>
            <person name="Dunand C."/>
            <person name="Zachgo S."/>
            <person name="Langdale J."/>
            <person name="Maumus F."/>
            <person name="Straeten D.V.D."/>
            <person name="Gould S.B."/>
            <person name="Rensing S.A."/>
        </authorList>
    </citation>
    <scope>NUCLEOTIDE SEQUENCE [LARGE SCALE GENOMIC DNA]</scope>
    <source>
        <strain evidence="4 5">S276</strain>
    </source>
</reference>